<feature type="active site" description="Proton donor" evidence="2">
    <location>
        <position position="240"/>
    </location>
</feature>
<reference evidence="3 4" key="2">
    <citation type="submission" date="2024-09" db="EMBL/GenBank/DDBJ databases">
        <title>Draft genome sequence of Candidatus Magnetaquicoccaceae bacterium FCR-1.</title>
        <authorList>
            <person name="Shimoshige H."/>
            <person name="Shimamura S."/>
            <person name="Taoka A."/>
            <person name="Kobayashi H."/>
            <person name="Maekawa T."/>
        </authorList>
    </citation>
    <scope>NUCLEOTIDE SEQUENCE [LARGE SCALE GENOMIC DNA]</scope>
    <source>
        <strain evidence="3 4">FCR-1</strain>
    </source>
</reference>
<sequence>MTVFDVAVWKDGKVRMLDQRLLPTEERYLEFTSAAGVAEAIRAMVVRGAPAIGCAAAFGVAVEAFRLADSGTPASWPEAMAEGMRLLRQARPTAVNLGWALDRLEPLLAGDPVDLPQRLLREAEAIRTEDIASCRAMGKAGAAILPAPPSGRPLTIMTHCNAGALATAGYGTALGVIRAARERFGEVRVFATETRPFWQGARLTAWELERDGFEVTLITDSMSGHAMSRGLIDAVVVGADRVAANGDAANKIGTYGHAVLARRHGIPFLVACPLSTIDFKTPTGLEIPIEERPADEVTHVRGLRIAAEGVKVFNPAFDVTPAELVTALVTERGVVHAPDAIRMRAALKA</sequence>
<evidence type="ECO:0000313" key="4">
    <source>
        <dbReference type="Proteomes" id="UP001628193"/>
    </source>
</evidence>
<comment type="catalytic activity">
    <reaction evidence="2">
        <text>5-(methylsulfanyl)-alpha-D-ribose 1-phosphate = 5-(methylsulfanyl)-D-ribulose 1-phosphate</text>
        <dbReference type="Rhea" id="RHEA:19989"/>
        <dbReference type="ChEBI" id="CHEBI:58533"/>
        <dbReference type="ChEBI" id="CHEBI:58548"/>
        <dbReference type="EC" id="5.3.1.23"/>
    </reaction>
</comment>
<dbReference type="InterPro" id="IPR027363">
    <property type="entry name" value="M1Pi_N"/>
</dbReference>
<comment type="pathway">
    <text evidence="2">Amino-acid biosynthesis; L-methionine biosynthesis via salvage pathway; L-methionine from S-methyl-5-thio-alpha-D-ribose 1-phosphate: step 1/6.</text>
</comment>
<dbReference type="InterPro" id="IPR037171">
    <property type="entry name" value="NagB/RpiA_transferase-like"/>
</dbReference>
<organism evidence="3 4">
    <name type="scientific">Candidatus Magnetaquiglobus chichijimensis</name>
    <dbReference type="NCBI Taxonomy" id="3141448"/>
    <lineage>
        <taxon>Bacteria</taxon>
        <taxon>Pseudomonadati</taxon>
        <taxon>Pseudomonadota</taxon>
        <taxon>Magnetococcia</taxon>
        <taxon>Magnetococcales</taxon>
        <taxon>Candidatus Magnetaquicoccaceae</taxon>
        <taxon>Candidatus Magnetaquiglobus</taxon>
    </lineage>
</organism>
<name>A0ABQ0CBU0_9PROT</name>
<dbReference type="PANTHER" id="PTHR43475:SF1">
    <property type="entry name" value="METHYLTHIORIBOSE-1-PHOSPHATE ISOMERASE"/>
    <property type="match status" value="1"/>
</dbReference>
<proteinExistence type="inferred from homology"/>
<dbReference type="InterPro" id="IPR011559">
    <property type="entry name" value="Initiation_fac_2B_a/b/d"/>
</dbReference>
<gene>
    <name evidence="2 3" type="primary">mtnA</name>
    <name evidence="3" type="ORF">SIID45300_02714</name>
</gene>
<dbReference type="GO" id="GO:0046523">
    <property type="term" value="F:S-methyl-5-thioribose-1-phosphate isomerase activity"/>
    <property type="evidence" value="ECO:0007669"/>
    <property type="project" value="UniProtKB-EC"/>
</dbReference>
<keyword evidence="2" id="KW-0486">Methionine biosynthesis</keyword>
<evidence type="ECO:0000256" key="1">
    <source>
        <dbReference type="ARBA" id="ARBA00023235"/>
    </source>
</evidence>
<keyword evidence="1 2" id="KW-0413">Isomerase</keyword>
<keyword evidence="4" id="KW-1185">Reference proteome</keyword>
<comment type="similarity">
    <text evidence="2">Belongs to the EIF-2B alpha/beta/delta subunits family. MtnA subfamily.</text>
</comment>
<evidence type="ECO:0000313" key="3">
    <source>
        <dbReference type="EMBL" id="GAB0058365.1"/>
    </source>
</evidence>
<dbReference type="Pfam" id="PF01008">
    <property type="entry name" value="IF-2B"/>
    <property type="match status" value="1"/>
</dbReference>
<dbReference type="RefSeq" id="WP_420906040.1">
    <property type="nucleotide sequence ID" value="NZ_BAAFGK010000004.1"/>
</dbReference>
<dbReference type="Proteomes" id="UP001628193">
    <property type="component" value="Unassembled WGS sequence"/>
</dbReference>
<reference evidence="3 4" key="1">
    <citation type="submission" date="2024-05" db="EMBL/GenBank/DDBJ databases">
        <authorList>
            <consortium name="Candidatus Magnetaquicoccaceae bacterium FCR-1 genome sequencing consortium"/>
            <person name="Shimoshige H."/>
            <person name="Shimamura S."/>
            <person name="Taoka A."/>
            <person name="Kobayashi H."/>
            <person name="Maekawa T."/>
        </authorList>
    </citation>
    <scope>NUCLEOTIDE SEQUENCE [LARGE SCALE GENOMIC DNA]</scope>
    <source>
        <strain evidence="3 4">FCR-1</strain>
    </source>
</reference>
<dbReference type="InterPro" id="IPR005251">
    <property type="entry name" value="IF-M1Pi"/>
</dbReference>
<dbReference type="EC" id="5.3.1.23" evidence="2"/>
<dbReference type="NCBIfam" id="TIGR00512">
    <property type="entry name" value="salvage_mtnA"/>
    <property type="match status" value="1"/>
</dbReference>
<feature type="binding site" evidence="2">
    <location>
        <position position="91"/>
    </location>
    <ligand>
        <name>substrate</name>
    </ligand>
</feature>
<dbReference type="SUPFAM" id="SSF100950">
    <property type="entry name" value="NagB/RpiA/CoA transferase-like"/>
    <property type="match status" value="1"/>
</dbReference>
<comment type="function">
    <text evidence="2">Catalyzes the interconversion of methylthioribose-1-phosphate (MTR-1-P) into methylthioribulose-1-phosphate (MTRu-1-P).</text>
</comment>
<evidence type="ECO:0000256" key="2">
    <source>
        <dbReference type="HAMAP-Rule" id="MF_01678"/>
    </source>
</evidence>
<dbReference type="HAMAP" id="MF_01678">
    <property type="entry name" value="Salvage_MtnA"/>
    <property type="match status" value="1"/>
</dbReference>
<dbReference type="NCBIfam" id="NF004326">
    <property type="entry name" value="PRK05720.1"/>
    <property type="match status" value="1"/>
</dbReference>
<feature type="binding site" evidence="2">
    <location>
        <begin position="250"/>
        <end position="251"/>
    </location>
    <ligand>
        <name>substrate</name>
    </ligand>
</feature>
<feature type="binding site" evidence="2">
    <location>
        <begin position="47"/>
        <end position="49"/>
    </location>
    <ligand>
        <name>substrate</name>
    </ligand>
</feature>
<dbReference type="PANTHER" id="PTHR43475">
    <property type="entry name" value="METHYLTHIORIBOSE-1-PHOSPHATE ISOMERASE"/>
    <property type="match status" value="1"/>
</dbReference>
<dbReference type="Gene3D" id="1.20.120.420">
    <property type="entry name" value="translation initiation factor eif-2b, domain 1"/>
    <property type="match status" value="1"/>
</dbReference>
<dbReference type="Gene3D" id="3.40.50.10470">
    <property type="entry name" value="Translation initiation factor eif-2b, domain 2"/>
    <property type="match status" value="1"/>
</dbReference>
<feature type="binding site" evidence="2">
    <location>
        <position position="199"/>
    </location>
    <ligand>
        <name>substrate</name>
    </ligand>
</feature>
<protein>
    <recommendedName>
        <fullName evidence="2">Methylthioribose-1-phosphate isomerase</fullName>
        <shortName evidence="2">M1Pi</shortName>
        <shortName evidence="2">MTR-1-P isomerase</shortName>
        <ecNumber evidence="2">5.3.1.23</ecNumber>
    </recommendedName>
    <alternativeName>
        <fullName evidence="2">S-methyl-5-thioribose-1-phosphate isomerase</fullName>
    </alternativeName>
</protein>
<dbReference type="InterPro" id="IPR000649">
    <property type="entry name" value="IF-2B-related"/>
</dbReference>
<accession>A0ABQ0CBU0</accession>
<keyword evidence="2" id="KW-0028">Amino-acid biosynthesis</keyword>
<dbReference type="InterPro" id="IPR042529">
    <property type="entry name" value="IF_2B-like_C"/>
</dbReference>
<dbReference type="EMBL" id="BAAFGK010000004">
    <property type="protein sequence ID" value="GAB0058365.1"/>
    <property type="molecule type" value="Genomic_DNA"/>
</dbReference>
<dbReference type="NCBIfam" id="TIGR00524">
    <property type="entry name" value="eIF-2B_rel"/>
    <property type="match status" value="1"/>
</dbReference>
<comment type="caution">
    <text evidence="3">The sequence shown here is derived from an EMBL/GenBank/DDBJ whole genome shotgun (WGS) entry which is preliminary data.</text>
</comment>
<feature type="site" description="Transition state stabilizer" evidence="2">
    <location>
        <position position="160"/>
    </location>
</feature>